<comment type="caution">
    <text evidence="1">The sequence shown here is derived from an EMBL/GenBank/DDBJ whole genome shotgun (WGS) entry which is preliminary data.</text>
</comment>
<dbReference type="EMBL" id="MDDC01000002">
    <property type="protein sequence ID" value="OIQ61204.1"/>
    <property type="molecule type" value="Genomic_DNA"/>
</dbReference>
<protein>
    <submittedName>
        <fullName evidence="1">Uncharacterized protein</fullName>
    </submittedName>
</protein>
<evidence type="ECO:0000313" key="2">
    <source>
        <dbReference type="Proteomes" id="UP000182811"/>
    </source>
</evidence>
<name>A0A1J5P130_NEOTH</name>
<dbReference type="AlphaFoldDB" id="A0A1J5P130"/>
<sequence>MPRRRFPFAGQLFRLWLFFNLIVPELADFAGSLEEAKEVRFTGRNNLAVTINLEKEDFETSTLAGPQKRRKIY</sequence>
<gene>
    <name evidence="1" type="ORF">MOTE_02800</name>
</gene>
<dbReference type="Proteomes" id="UP000182811">
    <property type="component" value="Unassembled WGS sequence"/>
</dbReference>
<evidence type="ECO:0000313" key="1">
    <source>
        <dbReference type="EMBL" id="OIQ61204.1"/>
    </source>
</evidence>
<proteinExistence type="predicted"/>
<accession>A0A1J5P130</accession>
<reference evidence="1 2" key="1">
    <citation type="submission" date="2016-08" db="EMBL/GenBank/DDBJ databases">
        <title>Genome-based comparison of Moorella thermoacetic strains.</title>
        <authorList>
            <person name="Poehlein A."/>
            <person name="Bengelsdorf F.R."/>
            <person name="Esser C."/>
            <person name="Duerre P."/>
            <person name="Daniel R."/>
        </authorList>
    </citation>
    <scope>NUCLEOTIDE SEQUENCE [LARGE SCALE GENOMIC DNA]</scope>
    <source>
        <strain evidence="1 2">DSM 21394</strain>
    </source>
</reference>
<organism evidence="1 2">
    <name type="scientific">Neomoorella thermoacetica</name>
    <name type="common">Clostridium thermoaceticum</name>
    <dbReference type="NCBI Taxonomy" id="1525"/>
    <lineage>
        <taxon>Bacteria</taxon>
        <taxon>Bacillati</taxon>
        <taxon>Bacillota</taxon>
        <taxon>Clostridia</taxon>
        <taxon>Neomoorellales</taxon>
        <taxon>Neomoorellaceae</taxon>
        <taxon>Neomoorella</taxon>
    </lineage>
</organism>